<dbReference type="GO" id="GO:0006355">
    <property type="term" value="P:regulation of DNA-templated transcription"/>
    <property type="evidence" value="ECO:0007669"/>
    <property type="project" value="InterPro"/>
</dbReference>
<evidence type="ECO:0000256" key="6">
    <source>
        <dbReference type="PROSITE-ProRule" id="PRU00169"/>
    </source>
</evidence>
<name>A0AB39T499_9ACTN</name>
<dbReference type="InterPro" id="IPR001789">
    <property type="entry name" value="Sig_transdc_resp-reg_receiver"/>
</dbReference>
<evidence type="ECO:0000313" key="10">
    <source>
        <dbReference type="EMBL" id="XDQ74777.1"/>
    </source>
</evidence>
<dbReference type="Gene3D" id="3.40.50.2300">
    <property type="match status" value="1"/>
</dbReference>
<dbReference type="PANTHER" id="PTHR48111:SF72">
    <property type="entry name" value="SENSORY TRANSDUCTION PROTEIN REGX3"/>
    <property type="match status" value="1"/>
</dbReference>
<organism evidence="10">
    <name type="scientific">Streptomyces sp. R44</name>
    <dbReference type="NCBI Taxonomy" id="3238633"/>
    <lineage>
        <taxon>Bacteria</taxon>
        <taxon>Bacillati</taxon>
        <taxon>Actinomycetota</taxon>
        <taxon>Actinomycetes</taxon>
        <taxon>Kitasatosporales</taxon>
        <taxon>Streptomycetaceae</taxon>
        <taxon>Streptomyces</taxon>
    </lineage>
</organism>
<evidence type="ECO:0000259" key="9">
    <source>
        <dbReference type="PROSITE" id="PS51755"/>
    </source>
</evidence>
<dbReference type="PROSITE" id="PS50110">
    <property type="entry name" value="RESPONSE_REGULATORY"/>
    <property type="match status" value="1"/>
</dbReference>
<dbReference type="RefSeq" id="WP_369147300.1">
    <property type="nucleotide sequence ID" value="NZ_CP163444.1"/>
</dbReference>
<dbReference type="PANTHER" id="PTHR48111">
    <property type="entry name" value="REGULATOR OF RPOS"/>
    <property type="match status" value="1"/>
</dbReference>
<dbReference type="InterPro" id="IPR039420">
    <property type="entry name" value="WalR-like"/>
</dbReference>
<protein>
    <recommendedName>
        <fullName evidence="5">Sensory transduction protein RegX3</fullName>
    </recommendedName>
</protein>
<dbReference type="Gene3D" id="1.10.10.10">
    <property type="entry name" value="Winged helix-like DNA-binding domain superfamily/Winged helix DNA-binding domain"/>
    <property type="match status" value="1"/>
</dbReference>
<dbReference type="SMART" id="SM00448">
    <property type="entry name" value="REC"/>
    <property type="match status" value="1"/>
</dbReference>
<dbReference type="InterPro" id="IPR011006">
    <property type="entry name" value="CheY-like_superfamily"/>
</dbReference>
<evidence type="ECO:0000259" key="8">
    <source>
        <dbReference type="PROSITE" id="PS50110"/>
    </source>
</evidence>
<feature type="DNA-binding region" description="OmpR/PhoB-type" evidence="7">
    <location>
        <begin position="174"/>
        <end position="267"/>
    </location>
</feature>
<dbReference type="SMART" id="SM00862">
    <property type="entry name" value="Trans_reg_C"/>
    <property type="match status" value="1"/>
</dbReference>
<reference evidence="10" key="1">
    <citation type="submission" date="2024-07" db="EMBL/GenBank/DDBJ databases">
        <authorList>
            <person name="Yu S.T."/>
        </authorList>
    </citation>
    <scope>NUCLEOTIDE SEQUENCE</scope>
    <source>
        <strain evidence="10">R44</strain>
    </source>
</reference>
<keyword evidence="4" id="KW-0804">Transcription</keyword>
<feature type="domain" description="OmpR/PhoB-type" evidence="9">
    <location>
        <begin position="174"/>
        <end position="267"/>
    </location>
</feature>
<dbReference type="PROSITE" id="PS51755">
    <property type="entry name" value="OMPR_PHOB"/>
    <property type="match status" value="1"/>
</dbReference>
<keyword evidence="1 6" id="KW-0597">Phosphoprotein</keyword>
<dbReference type="GO" id="GO:0032993">
    <property type="term" value="C:protein-DNA complex"/>
    <property type="evidence" value="ECO:0007669"/>
    <property type="project" value="TreeGrafter"/>
</dbReference>
<dbReference type="GO" id="GO:0005829">
    <property type="term" value="C:cytosol"/>
    <property type="evidence" value="ECO:0007669"/>
    <property type="project" value="TreeGrafter"/>
</dbReference>
<evidence type="ECO:0000256" key="2">
    <source>
        <dbReference type="ARBA" id="ARBA00023015"/>
    </source>
</evidence>
<gene>
    <name evidence="10" type="ORF">AB5J54_31495</name>
</gene>
<dbReference type="Pfam" id="PF00072">
    <property type="entry name" value="Response_reg"/>
    <property type="match status" value="1"/>
</dbReference>
<feature type="modified residue" description="4-aspartylphosphate" evidence="6">
    <location>
        <position position="100"/>
    </location>
</feature>
<dbReference type="Gene3D" id="6.10.250.690">
    <property type="match status" value="1"/>
</dbReference>
<proteinExistence type="predicted"/>
<sequence>MSRTSLELKEPHIPAPRIAGRASAAGVIVDTSGRGRPADTPGRGRPAVTPGWRVLVVESCGTEAEGLVQALRRHGHEVSRVATGGAALQVYDEVDLVLIDLDLPDLDGLEVCRGIRAACDVPVIAVTGRGSELDRVLGLQAGADHYLVKPYGFRELMARMEAVMRRTRPSTSAARAVTRGPLHIDVAARRVTLDGRDVDLTRKEFDLLNVLASHPDTVIPRKQLMQQVWGDSWSRRTVDTHVSSLRHKLGASDWVITIRGVGFRFGRG</sequence>
<evidence type="ECO:0000256" key="5">
    <source>
        <dbReference type="ARBA" id="ARBA00041201"/>
    </source>
</evidence>
<dbReference type="GO" id="GO:0000156">
    <property type="term" value="F:phosphorelay response regulator activity"/>
    <property type="evidence" value="ECO:0007669"/>
    <property type="project" value="TreeGrafter"/>
</dbReference>
<dbReference type="EMBL" id="CP163444">
    <property type="protein sequence ID" value="XDQ74777.1"/>
    <property type="molecule type" value="Genomic_DNA"/>
</dbReference>
<keyword evidence="2" id="KW-0805">Transcription regulation</keyword>
<dbReference type="CDD" id="cd00383">
    <property type="entry name" value="trans_reg_C"/>
    <property type="match status" value="1"/>
</dbReference>
<evidence type="ECO:0000256" key="3">
    <source>
        <dbReference type="ARBA" id="ARBA00023125"/>
    </source>
</evidence>
<keyword evidence="3 7" id="KW-0238">DNA-binding</keyword>
<dbReference type="InterPro" id="IPR001867">
    <property type="entry name" value="OmpR/PhoB-type_DNA-bd"/>
</dbReference>
<dbReference type="Pfam" id="PF00486">
    <property type="entry name" value="Trans_reg_C"/>
    <property type="match status" value="1"/>
</dbReference>
<dbReference type="AlphaFoldDB" id="A0AB39T499"/>
<accession>A0AB39T499</accession>
<dbReference type="GO" id="GO:0000976">
    <property type="term" value="F:transcription cis-regulatory region binding"/>
    <property type="evidence" value="ECO:0007669"/>
    <property type="project" value="TreeGrafter"/>
</dbReference>
<dbReference type="InterPro" id="IPR036388">
    <property type="entry name" value="WH-like_DNA-bd_sf"/>
</dbReference>
<dbReference type="SUPFAM" id="SSF52172">
    <property type="entry name" value="CheY-like"/>
    <property type="match status" value="1"/>
</dbReference>
<evidence type="ECO:0000256" key="1">
    <source>
        <dbReference type="ARBA" id="ARBA00022553"/>
    </source>
</evidence>
<feature type="domain" description="Response regulatory" evidence="8">
    <location>
        <begin position="53"/>
        <end position="164"/>
    </location>
</feature>
<evidence type="ECO:0000256" key="4">
    <source>
        <dbReference type="ARBA" id="ARBA00023163"/>
    </source>
</evidence>
<evidence type="ECO:0000256" key="7">
    <source>
        <dbReference type="PROSITE-ProRule" id="PRU01091"/>
    </source>
</evidence>